<dbReference type="GO" id="GO:0006383">
    <property type="term" value="P:transcription by RNA polymerase III"/>
    <property type="evidence" value="ECO:0007669"/>
    <property type="project" value="InterPro"/>
</dbReference>
<feature type="domain" description="Transcription factor TFIIIC triple barrel" evidence="2">
    <location>
        <begin position="27"/>
        <end position="123"/>
    </location>
</feature>
<evidence type="ECO:0000259" key="2">
    <source>
        <dbReference type="Pfam" id="PF10419"/>
    </source>
</evidence>
<reference evidence="3" key="1">
    <citation type="journal article" date="2020" name="New Phytol.">
        <title>Comparative genomics reveals dynamic genome evolution in host specialist ectomycorrhizal fungi.</title>
        <authorList>
            <person name="Lofgren L.A."/>
            <person name="Nguyen N.H."/>
            <person name="Vilgalys R."/>
            <person name="Ruytinx J."/>
            <person name="Liao H.L."/>
            <person name="Branco S."/>
            <person name="Kuo A."/>
            <person name="LaButti K."/>
            <person name="Lipzen A."/>
            <person name="Andreopoulos W."/>
            <person name="Pangilinan J."/>
            <person name="Riley R."/>
            <person name="Hundley H."/>
            <person name="Na H."/>
            <person name="Barry K."/>
            <person name="Grigoriev I.V."/>
            <person name="Stajich J.E."/>
            <person name="Kennedy P.G."/>
        </authorList>
    </citation>
    <scope>NUCLEOTIDE SEQUENCE</scope>
    <source>
        <strain evidence="3">DOB743</strain>
    </source>
</reference>
<organism evidence="3 4">
    <name type="scientific">Suillus placidus</name>
    <dbReference type="NCBI Taxonomy" id="48579"/>
    <lineage>
        <taxon>Eukaryota</taxon>
        <taxon>Fungi</taxon>
        <taxon>Dikarya</taxon>
        <taxon>Basidiomycota</taxon>
        <taxon>Agaricomycotina</taxon>
        <taxon>Agaricomycetes</taxon>
        <taxon>Agaricomycetidae</taxon>
        <taxon>Boletales</taxon>
        <taxon>Suillineae</taxon>
        <taxon>Suillaceae</taxon>
        <taxon>Suillus</taxon>
    </lineage>
</organism>
<gene>
    <name evidence="3" type="ORF">EV702DRAFT_1025749</name>
</gene>
<dbReference type="Proteomes" id="UP000714275">
    <property type="component" value="Unassembled WGS sequence"/>
</dbReference>
<dbReference type="EMBL" id="JABBWD010000013">
    <property type="protein sequence ID" value="KAG1779220.1"/>
    <property type="molecule type" value="Genomic_DNA"/>
</dbReference>
<evidence type="ECO:0000313" key="4">
    <source>
        <dbReference type="Proteomes" id="UP000714275"/>
    </source>
</evidence>
<evidence type="ECO:0000256" key="1">
    <source>
        <dbReference type="SAM" id="MobiDB-lite"/>
    </source>
</evidence>
<dbReference type="InterPro" id="IPR019481">
    <property type="entry name" value="TFIIIC_triple_barrel"/>
</dbReference>
<dbReference type="PANTHER" id="PTHR21860:SF2">
    <property type="entry name" value="GENERAL TRANSCRIPTION FACTOR 3C POLYPEPTIDE 6"/>
    <property type="match status" value="1"/>
</dbReference>
<dbReference type="GO" id="GO:0000127">
    <property type="term" value="C:transcription factor TFIIIC complex"/>
    <property type="evidence" value="ECO:0007669"/>
    <property type="project" value="TreeGrafter"/>
</dbReference>
<sequence length="195" mass="21805">MATTCPFIGYRQVDSFGPDEEYSSGDEEFYVTLDLGTVEPTLLPSSSTYRLVGLDTPTPFLQLSGSFFRGRHDTLLGSELLFTEGKSKLTLLSIKDDSERNTRALTHVSVTERRIRFKEVQLQQKAREQLEEAPAVGANSSHNEAQAEGAGHLLGRMIGSVTEPPSRKRKKRYNKGKEKETYPQEEGRDDAMDTT</sequence>
<feature type="region of interest" description="Disordered" evidence="1">
    <location>
        <begin position="126"/>
        <end position="195"/>
    </location>
</feature>
<dbReference type="AlphaFoldDB" id="A0A9P7D3T9"/>
<comment type="caution">
    <text evidence="3">The sequence shown here is derived from an EMBL/GenBank/DDBJ whole genome shotgun (WGS) entry which is preliminary data.</text>
</comment>
<evidence type="ECO:0000313" key="3">
    <source>
        <dbReference type="EMBL" id="KAG1779220.1"/>
    </source>
</evidence>
<dbReference type="Gene3D" id="2.60.40.4370">
    <property type="match status" value="1"/>
</dbReference>
<dbReference type="PANTHER" id="PTHR21860">
    <property type="entry name" value="TRANSCRIPTION INITIATION FACTOR IIIC TFIIIC , POLYPEPTIDE 6-RELATED"/>
    <property type="match status" value="1"/>
</dbReference>
<feature type="compositionally biased region" description="Basic and acidic residues" evidence="1">
    <location>
        <begin position="175"/>
        <end position="195"/>
    </location>
</feature>
<proteinExistence type="predicted"/>
<dbReference type="OrthoDB" id="1877767at2759"/>
<keyword evidence="4" id="KW-1185">Reference proteome</keyword>
<accession>A0A9P7D3T9</accession>
<dbReference type="Pfam" id="PF10419">
    <property type="entry name" value="TFIIIC_sub6"/>
    <property type="match status" value="1"/>
</dbReference>
<protein>
    <recommendedName>
        <fullName evidence="2">Transcription factor TFIIIC triple barrel domain-containing protein</fullName>
    </recommendedName>
</protein>
<name>A0A9P7D3T9_9AGAM</name>
<dbReference type="InterPro" id="IPR042771">
    <property type="entry name" value="GTF3C6-like"/>
</dbReference>